<sequence length="349" mass="38539">MQKRATIKDVAREAQVSIKTVSNVINNSGSMRPQTRMRVEKAIEDLGYSINMSARMLKTGESRLLGVATFDFTQPFPAAFVNAVVKAARPRQYGVVIDTYDSNGDGLSTILKEIPQLGADGWIFLVDRPVHPKNLLNQNYPIVLAGDYLSYGMADNVMMPNVAAVKSVVGRLLDEGLNRIGLIGAPDGVDRQLLFKAKEGGRPMRTRGYVEAFDERGKRIDWRIVVSGSKWISSDGERAVSSMLANAHVPEAIICLNDALAFGAMHECQRRGLKIPEDVQIIGFDNVDEGRYTNPALTTIDPGTTDFAQRAVDMLIERIEGYNGPVRSQVTDFQLIERASTWLEPQHVS</sequence>
<evidence type="ECO:0000313" key="5">
    <source>
        <dbReference type="EMBL" id="OZG49149.1"/>
    </source>
</evidence>
<evidence type="ECO:0000256" key="1">
    <source>
        <dbReference type="ARBA" id="ARBA00023015"/>
    </source>
</evidence>
<evidence type="ECO:0000313" key="6">
    <source>
        <dbReference type="Proteomes" id="UP000216004"/>
    </source>
</evidence>
<dbReference type="InterPro" id="IPR010982">
    <property type="entry name" value="Lambda_DNA-bd_dom_sf"/>
</dbReference>
<keyword evidence="2" id="KW-0238">DNA-binding</keyword>
<dbReference type="GO" id="GO:0003700">
    <property type="term" value="F:DNA-binding transcription factor activity"/>
    <property type="evidence" value="ECO:0007669"/>
    <property type="project" value="TreeGrafter"/>
</dbReference>
<dbReference type="OrthoDB" id="2854648at2"/>
<feature type="domain" description="HTH lacI-type" evidence="4">
    <location>
        <begin position="5"/>
        <end position="59"/>
    </location>
</feature>
<keyword evidence="1" id="KW-0805">Transcription regulation</keyword>
<evidence type="ECO:0000256" key="3">
    <source>
        <dbReference type="ARBA" id="ARBA00023163"/>
    </source>
</evidence>
<dbReference type="SUPFAM" id="SSF47413">
    <property type="entry name" value="lambda repressor-like DNA-binding domains"/>
    <property type="match status" value="1"/>
</dbReference>
<reference evidence="5 6" key="1">
    <citation type="journal article" date="2017" name="BMC Genomics">
        <title>Comparative genomic and phylogenomic analyses of the Bifidobacteriaceae family.</title>
        <authorList>
            <person name="Lugli G.A."/>
            <person name="Milani C."/>
            <person name="Turroni F."/>
            <person name="Duranti S."/>
            <person name="Mancabelli L."/>
            <person name="Mangifesta M."/>
            <person name="Ferrario C."/>
            <person name="Modesto M."/>
            <person name="Mattarelli P."/>
            <person name="Jiri K."/>
            <person name="van Sinderen D."/>
            <person name="Ventura M."/>
        </authorList>
    </citation>
    <scope>NUCLEOTIDE SEQUENCE [LARGE SCALE GENOMIC DNA]</scope>
    <source>
        <strain evidence="5 6">DSM 22924</strain>
    </source>
</reference>
<dbReference type="EMBL" id="MWWS01000005">
    <property type="protein sequence ID" value="OZG49149.1"/>
    <property type="molecule type" value="Genomic_DNA"/>
</dbReference>
<dbReference type="PROSITE" id="PS00356">
    <property type="entry name" value="HTH_LACI_1"/>
    <property type="match status" value="1"/>
</dbReference>
<dbReference type="CDD" id="cd01392">
    <property type="entry name" value="HTH_LacI"/>
    <property type="match status" value="1"/>
</dbReference>
<evidence type="ECO:0000256" key="2">
    <source>
        <dbReference type="ARBA" id="ARBA00023125"/>
    </source>
</evidence>
<protein>
    <submittedName>
        <fullName evidence="5">LacI family transcriptional regulator</fullName>
    </submittedName>
</protein>
<dbReference type="PROSITE" id="PS50932">
    <property type="entry name" value="HTH_LACI_2"/>
    <property type="match status" value="1"/>
</dbReference>
<gene>
    <name evidence="5" type="ORF">BOCO_0958</name>
</gene>
<dbReference type="InterPro" id="IPR000843">
    <property type="entry name" value="HTH_LacI"/>
</dbReference>
<dbReference type="Gene3D" id="3.40.50.2300">
    <property type="match status" value="2"/>
</dbReference>
<keyword evidence="3" id="KW-0804">Transcription</keyword>
<comment type="caution">
    <text evidence="5">The sequence shown here is derived from an EMBL/GenBank/DDBJ whole genome shotgun (WGS) entry which is preliminary data.</text>
</comment>
<dbReference type="Pfam" id="PF13377">
    <property type="entry name" value="Peripla_BP_3"/>
    <property type="match status" value="1"/>
</dbReference>
<proteinExistence type="predicted"/>
<dbReference type="SUPFAM" id="SSF53822">
    <property type="entry name" value="Periplasmic binding protein-like I"/>
    <property type="match status" value="1"/>
</dbReference>
<dbReference type="InterPro" id="IPR046335">
    <property type="entry name" value="LacI/GalR-like_sensor"/>
</dbReference>
<dbReference type="CDD" id="cd06267">
    <property type="entry name" value="PBP1_LacI_sugar_binding-like"/>
    <property type="match status" value="1"/>
</dbReference>
<dbReference type="InterPro" id="IPR028082">
    <property type="entry name" value="Peripla_BP_I"/>
</dbReference>
<evidence type="ECO:0000259" key="4">
    <source>
        <dbReference type="PROSITE" id="PS50932"/>
    </source>
</evidence>
<dbReference type="SMART" id="SM00354">
    <property type="entry name" value="HTH_LACI"/>
    <property type="match status" value="1"/>
</dbReference>
<dbReference type="Gene3D" id="1.10.260.40">
    <property type="entry name" value="lambda repressor-like DNA-binding domains"/>
    <property type="match status" value="1"/>
</dbReference>
<dbReference type="Proteomes" id="UP000216004">
    <property type="component" value="Unassembled WGS sequence"/>
</dbReference>
<organism evidence="5 6">
    <name type="scientific">Bombiscardovia coagulans</name>
    <dbReference type="NCBI Taxonomy" id="686666"/>
    <lineage>
        <taxon>Bacteria</taxon>
        <taxon>Bacillati</taxon>
        <taxon>Actinomycetota</taxon>
        <taxon>Actinomycetes</taxon>
        <taxon>Bifidobacteriales</taxon>
        <taxon>Bifidobacteriaceae</taxon>
        <taxon>Bombiscardovia</taxon>
    </lineage>
</organism>
<dbReference type="PANTHER" id="PTHR30146:SF109">
    <property type="entry name" value="HTH-TYPE TRANSCRIPTIONAL REGULATOR GALS"/>
    <property type="match status" value="1"/>
</dbReference>
<dbReference type="AlphaFoldDB" id="A0A261EQL9"/>
<dbReference type="RefSeq" id="WP_094722986.1">
    <property type="nucleotide sequence ID" value="NZ_MWWS01000005.1"/>
</dbReference>
<dbReference type="Pfam" id="PF00356">
    <property type="entry name" value="LacI"/>
    <property type="match status" value="1"/>
</dbReference>
<dbReference type="GO" id="GO:0000976">
    <property type="term" value="F:transcription cis-regulatory region binding"/>
    <property type="evidence" value="ECO:0007669"/>
    <property type="project" value="TreeGrafter"/>
</dbReference>
<name>A0A261EQL9_9BIFI</name>
<dbReference type="PANTHER" id="PTHR30146">
    <property type="entry name" value="LACI-RELATED TRANSCRIPTIONAL REPRESSOR"/>
    <property type="match status" value="1"/>
</dbReference>
<keyword evidence="6" id="KW-1185">Reference proteome</keyword>
<accession>A0A261EQL9</accession>